<keyword evidence="1 4" id="KW-0808">Transferase</keyword>
<dbReference type="RefSeq" id="WP_092469380.1">
    <property type="nucleotide sequence ID" value="NZ_FOOX01000003.1"/>
</dbReference>
<organism evidence="4 5">
    <name type="scientific">Desulfotruncus arcticus DSM 17038</name>
    <dbReference type="NCBI Taxonomy" id="1121424"/>
    <lineage>
        <taxon>Bacteria</taxon>
        <taxon>Bacillati</taxon>
        <taxon>Bacillota</taxon>
        <taxon>Clostridia</taxon>
        <taxon>Eubacteriales</taxon>
        <taxon>Desulfallaceae</taxon>
        <taxon>Desulfotruncus</taxon>
    </lineage>
</organism>
<gene>
    <name evidence="4" type="ORF">SAMN05660649_01030</name>
</gene>
<evidence type="ECO:0000259" key="3">
    <source>
        <dbReference type="Pfam" id="PF00685"/>
    </source>
</evidence>
<dbReference type="EMBL" id="FOOX01000003">
    <property type="protein sequence ID" value="SFG22561.1"/>
    <property type="molecule type" value="Genomic_DNA"/>
</dbReference>
<dbReference type="Gene3D" id="3.40.50.300">
    <property type="entry name" value="P-loop containing nucleotide triphosphate hydrolases"/>
    <property type="match status" value="1"/>
</dbReference>
<name>A0A1I2QA88_9FIRM</name>
<dbReference type="GO" id="GO:0008146">
    <property type="term" value="F:sulfotransferase activity"/>
    <property type="evidence" value="ECO:0007669"/>
    <property type="project" value="InterPro"/>
</dbReference>
<feature type="domain" description="Sulfotransferase" evidence="3">
    <location>
        <begin position="8"/>
        <end position="214"/>
    </location>
</feature>
<dbReference type="InterPro" id="IPR000863">
    <property type="entry name" value="Sulfotransferase_dom"/>
</dbReference>
<evidence type="ECO:0000313" key="4">
    <source>
        <dbReference type="EMBL" id="SFG22561.1"/>
    </source>
</evidence>
<dbReference type="OrthoDB" id="9797480at2"/>
<protein>
    <submittedName>
        <fullName evidence="4">Sulfotransferase domain-containing protein</fullName>
    </submittedName>
</protein>
<reference evidence="5" key="1">
    <citation type="submission" date="2016-10" db="EMBL/GenBank/DDBJ databases">
        <authorList>
            <person name="Varghese N."/>
            <person name="Submissions S."/>
        </authorList>
    </citation>
    <scope>NUCLEOTIDE SEQUENCE [LARGE SCALE GENOMIC DNA]</scope>
    <source>
        <strain evidence="5">DSM 17038</strain>
    </source>
</reference>
<dbReference type="Proteomes" id="UP000199337">
    <property type="component" value="Unassembled WGS sequence"/>
</dbReference>
<dbReference type="Pfam" id="PF00685">
    <property type="entry name" value="Sulfotransfer_1"/>
    <property type="match status" value="1"/>
</dbReference>
<dbReference type="STRING" id="341036.SAMN05660649_01030"/>
<evidence type="ECO:0000313" key="5">
    <source>
        <dbReference type="Proteomes" id="UP000199337"/>
    </source>
</evidence>
<dbReference type="SUPFAM" id="SSF52540">
    <property type="entry name" value="P-loop containing nucleoside triphosphate hydrolases"/>
    <property type="match status" value="1"/>
</dbReference>
<evidence type="ECO:0000256" key="2">
    <source>
        <dbReference type="ARBA" id="ARBA00023180"/>
    </source>
</evidence>
<keyword evidence="2" id="KW-0325">Glycoprotein</keyword>
<keyword evidence="5" id="KW-1185">Reference proteome</keyword>
<dbReference type="PANTHER" id="PTHR10605:SF56">
    <property type="entry name" value="BIFUNCTIONAL HEPARAN SULFATE N-DEACETYLASE_N-SULFOTRANSFERASE"/>
    <property type="match status" value="1"/>
</dbReference>
<evidence type="ECO:0000256" key="1">
    <source>
        <dbReference type="ARBA" id="ARBA00022679"/>
    </source>
</evidence>
<dbReference type="AlphaFoldDB" id="A0A1I2QA88"/>
<accession>A0A1I2QA88</accession>
<dbReference type="InterPro" id="IPR037359">
    <property type="entry name" value="NST/OST"/>
</dbReference>
<dbReference type="PANTHER" id="PTHR10605">
    <property type="entry name" value="HEPARAN SULFATE SULFOTRANSFERASE"/>
    <property type="match status" value="1"/>
</dbReference>
<sequence length="291" mass="33734">MLPKIMPNLFIVGAAKAGTTSLYKYLSQHPGVYMSRIKEPNFFSQARSRRQVVWDESRYYALFKGARDYSIVGEASPSYLWDKNSPHRIKEANPKARIIILLREPIERAFSHYLMDVRAGIQRKSFADALAEDYALRSKEWGVSHLYVELGLYYEQIARYLDVFSSSQILILYFEELKNDTKKVLKKVFTFLDVSLLPLEDIDFQTKHNTFSLPRGKIIGGLLSISSLVNPAMKLLPQWSKNIINTIIYREASKPELEKSAKEFLYNIYVKEITNLRAILNNPLLWSDTYE</sequence>
<dbReference type="InterPro" id="IPR027417">
    <property type="entry name" value="P-loop_NTPase"/>
</dbReference>
<proteinExistence type="predicted"/>